<dbReference type="Proteomes" id="UP000295510">
    <property type="component" value="Unassembled WGS sequence"/>
</dbReference>
<dbReference type="RefSeq" id="WP_133597099.1">
    <property type="nucleotide sequence ID" value="NZ_SNYL01000007.1"/>
</dbReference>
<keyword evidence="1" id="KW-0547">Nucleotide-binding</keyword>
<comment type="pathway">
    <text evidence="1">Amino-sugar metabolism; 1,6-anhydro-N-acetylmuramate degradation.</text>
</comment>
<accession>A0A4R6U9H0</accession>
<dbReference type="CDD" id="cd24050">
    <property type="entry name" value="ASKHA_NBD_ANMK"/>
    <property type="match status" value="1"/>
</dbReference>
<dbReference type="GO" id="GO:0005524">
    <property type="term" value="F:ATP binding"/>
    <property type="evidence" value="ECO:0007669"/>
    <property type="project" value="UniProtKB-UniRule"/>
</dbReference>
<comment type="catalytic activity">
    <reaction evidence="1">
        <text>1,6-anhydro-N-acetyl-beta-muramate + ATP + H2O = N-acetyl-D-muramate 6-phosphate + ADP + H(+)</text>
        <dbReference type="Rhea" id="RHEA:24952"/>
        <dbReference type="ChEBI" id="CHEBI:15377"/>
        <dbReference type="ChEBI" id="CHEBI:15378"/>
        <dbReference type="ChEBI" id="CHEBI:30616"/>
        <dbReference type="ChEBI" id="CHEBI:58690"/>
        <dbReference type="ChEBI" id="CHEBI:58722"/>
        <dbReference type="ChEBI" id="CHEBI:456216"/>
        <dbReference type="EC" id="2.7.1.170"/>
    </reaction>
</comment>
<keyword evidence="1" id="KW-0808">Transferase</keyword>
<dbReference type="GO" id="GO:0016301">
    <property type="term" value="F:kinase activity"/>
    <property type="evidence" value="ECO:0007669"/>
    <property type="project" value="UniProtKB-KW"/>
</dbReference>
<protein>
    <recommendedName>
        <fullName evidence="1">Anhydro-N-acetylmuramic acid kinase</fullName>
        <ecNumber evidence="1">2.7.1.170</ecNumber>
    </recommendedName>
    <alternativeName>
        <fullName evidence="1">AnhMurNAc kinase</fullName>
    </alternativeName>
</protein>
<comment type="similarity">
    <text evidence="1">Belongs to the anhydro-N-acetylmuramic acid kinase family.</text>
</comment>
<dbReference type="Pfam" id="PF03702">
    <property type="entry name" value="AnmK"/>
    <property type="match status" value="1"/>
</dbReference>
<comment type="function">
    <text evidence="1">Catalyzes the specific phosphorylation of 1,6-anhydro-N-acetylmuramic acid (anhMurNAc) with the simultaneous cleavage of the 1,6-anhydro ring, generating MurNAc-6-P. Is required for the utilization of anhMurNAc either imported from the medium or derived from its own cell wall murein, and thus plays a role in cell wall recycling.</text>
</comment>
<dbReference type="UniPathway" id="UPA00343"/>
<dbReference type="NCBIfam" id="NF007139">
    <property type="entry name" value="PRK09585.1-3"/>
    <property type="match status" value="1"/>
</dbReference>
<sequence>MTDCTIGLMSGTSLDGVDGVLVRWTEDAPEVLAAASVPFPPELRLAFLELNQAGHDELHRSAQAAHALVDLYVRIVEDLLQQTGLPALAISAIGAHGQTVRHQPPGSAASAPYTCQLNHPALLAERTRITVVADFRSRDLAAGGQGAPLVPAFHQHLFAIPGQSVAVVNVGGIANITALPAQGPVRGLDTGPGNVLMDLWCHRHTGAWFDEDGRWAGSGQVHEALLEHLLRTPYFQQTGVKSTGRDLFHAAWLDTQLQAFAHLPPADVQATLTQLTAHTIGHTLRAWDWGAHPLQHVWVCGGGSRNATLMRMLAETIDPVPLRATDEAGWPAHWVEAAAFAWLARQALLGRPGNLPSVTGALGPRILGAIYPA</sequence>
<feature type="binding site" evidence="1">
    <location>
        <begin position="11"/>
        <end position="18"/>
    </location>
    <ligand>
        <name>ATP</name>
        <dbReference type="ChEBI" id="CHEBI:30616"/>
    </ligand>
</feature>
<dbReference type="GO" id="GO:0016773">
    <property type="term" value="F:phosphotransferase activity, alcohol group as acceptor"/>
    <property type="evidence" value="ECO:0007669"/>
    <property type="project" value="UniProtKB-UniRule"/>
</dbReference>
<dbReference type="GO" id="GO:0097175">
    <property type="term" value="P:1,6-anhydro-N-acetyl-beta-muramic acid catabolic process"/>
    <property type="evidence" value="ECO:0007669"/>
    <property type="project" value="UniProtKB-UniRule"/>
</dbReference>
<name>A0A4R6U9H0_9BURK</name>
<dbReference type="InterPro" id="IPR043129">
    <property type="entry name" value="ATPase_NBD"/>
</dbReference>
<dbReference type="PANTHER" id="PTHR30605">
    <property type="entry name" value="ANHYDRO-N-ACETYLMURAMIC ACID KINASE"/>
    <property type="match status" value="1"/>
</dbReference>
<dbReference type="UniPathway" id="UPA00544"/>
<organism evidence="2 3">
    <name type="scientific">Tepidicella xavieri</name>
    <dbReference type="NCBI Taxonomy" id="360241"/>
    <lineage>
        <taxon>Bacteria</taxon>
        <taxon>Pseudomonadati</taxon>
        <taxon>Pseudomonadota</taxon>
        <taxon>Betaproteobacteria</taxon>
        <taxon>Burkholderiales</taxon>
        <taxon>Tepidicella</taxon>
    </lineage>
</organism>
<comment type="caution">
    <text evidence="2">The sequence shown here is derived from an EMBL/GenBank/DDBJ whole genome shotgun (WGS) entry which is preliminary data.</text>
</comment>
<dbReference type="GO" id="GO:0009254">
    <property type="term" value="P:peptidoglycan turnover"/>
    <property type="evidence" value="ECO:0007669"/>
    <property type="project" value="UniProtKB-UniRule"/>
</dbReference>
<dbReference type="GO" id="GO:0006040">
    <property type="term" value="P:amino sugar metabolic process"/>
    <property type="evidence" value="ECO:0007669"/>
    <property type="project" value="InterPro"/>
</dbReference>
<evidence type="ECO:0000313" key="3">
    <source>
        <dbReference type="Proteomes" id="UP000295510"/>
    </source>
</evidence>
<reference evidence="2 3" key="1">
    <citation type="submission" date="2019-03" db="EMBL/GenBank/DDBJ databases">
        <title>Genomic Encyclopedia of Type Strains, Phase IV (KMG-IV): sequencing the most valuable type-strain genomes for metagenomic binning, comparative biology and taxonomic classification.</title>
        <authorList>
            <person name="Goeker M."/>
        </authorList>
    </citation>
    <scope>NUCLEOTIDE SEQUENCE [LARGE SCALE GENOMIC DNA]</scope>
    <source>
        <strain evidence="2 3">DSM 19605</strain>
    </source>
</reference>
<dbReference type="PANTHER" id="PTHR30605:SF0">
    <property type="entry name" value="ANHYDRO-N-ACETYLMURAMIC ACID KINASE"/>
    <property type="match status" value="1"/>
</dbReference>
<dbReference type="AlphaFoldDB" id="A0A4R6U9H0"/>
<gene>
    <name evidence="1" type="primary">anmK</name>
    <name evidence="2" type="ORF">DFR43_10718</name>
</gene>
<dbReference type="EC" id="2.7.1.170" evidence="1"/>
<dbReference type="SUPFAM" id="SSF53067">
    <property type="entry name" value="Actin-like ATPase domain"/>
    <property type="match status" value="1"/>
</dbReference>
<evidence type="ECO:0000256" key="1">
    <source>
        <dbReference type="HAMAP-Rule" id="MF_01270"/>
    </source>
</evidence>
<keyword evidence="1" id="KW-0067">ATP-binding</keyword>
<dbReference type="InterPro" id="IPR005338">
    <property type="entry name" value="Anhydro_N_Ac-Mur_kinase"/>
</dbReference>
<proteinExistence type="inferred from homology"/>
<dbReference type="Gene3D" id="3.30.420.40">
    <property type="match status" value="2"/>
</dbReference>
<dbReference type="EMBL" id="SNYL01000007">
    <property type="protein sequence ID" value="TDQ43250.1"/>
    <property type="molecule type" value="Genomic_DNA"/>
</dbReference>
<dbReference type="OrthoDB" id="9763949at2"/>
<comment type="pathway">
    <text evidence="1">Cell wall biogenesis; peptidoglycan recycling.</text>
</comment>
<dbReference type="HAMAP" id="MF_01270">
    <property type="entry name" value="AnhMurNAc_kinase"/>
    <property type="match status" value="1"/>
</dbReference>
<keyword evidence="3" id="KW-1185">Reference proteome</keyword>
<keyword evidence="1" id="KW-0119">Carbohydrate metabolism</keyword>
<evidence type="ECO:0000313" key="2">
    <source>
        <dbReference type="EMBL" id="TDQ43250.1"/>
    </source>
</evidence>
<keyword evidence="1 2" id="KW-0418">Kinase</keyword>